<evidence type="ECO:0000313" key="2">
    <source>
        <dbReference type="Proteomes" id="UP001596113"/>
    </source>
</evidence>
<keyword evidence="2" id="KW-1185">Reference proteome</keyword>
<evidence type="ECO:0000313" key="1">
    <source>
        <dbReference type="EMBL" id="MFC5404158.1"/>
    </source>
</evidence>
<organism evidence="1 2">
    <name type="scientific">Cohnella soli</name>
    <dbReference type="NCBI Taxonomy" id="425005"/>
    <lineage>
        <taxon>Bacteria</taxon>
        <taxon>Bacillati</taxon>
        <taxon>Bacillota</taxon>
        <taxon>Bacilli</taxon>
        <taxon>Bacillales</taxon>
        <taxon>Paenibacillaceae</taxon>
        <taxon>Cohnella</taxon>
    </lineage>
</organism>
<dbReference type="RefSeq" id="WP_378134165.1">
    <property type="nucleotide sequence ID" value="NZ_JBHSMI010000025.1"/>
</dbReference>
<reference evidence="2" key="1">
    <citation type="journal article" date="2019" name="Int. J. Syst. Evol. Microbiol.">
        <title>The Global Catalogue of Microorganisms (GCM) 10K type strain sequencing project: providing services to taxonomists for standard genome sequencing and annotation.</title>
        <authorList>
            <consortium name="The Broad Institute Genomics Platform"/>
            <consortium name="The Broad Institute Genome Sequencing Center for Infectious Disease"/>
            <person name="Wu L."/>
            <person name="Ma J."/>
        </authorList>
    </citation>
    <scope>NUCLEOTIDE SEQUENCE [LARGE SCALE GENOMIC DNA]</scope>
    <source>
        <strain evidence="2">CGMCC 1.18575</strain>
    </source>
</reference>
<proteinExistence type="predicted"/>
<gene>
    <name evidence="1" type="ORF">ACFPOF_15550</name>
</gene>
<accession>A0ABW0HSP0</accession>
<protein>
    <submittedName>
        <fullName evidence="1">Uncharacterized protein</fullName>
    </submittedName>
</protein>
<dbReference type="Proteomes" id="UP001596113">
    <property type="component" value="Unassembled WGS sequence"/>
</dbReference>
<name>A0ABW0HSP0_9BACL</name>
<comment type="caution">
    <text evidence="1">The sequence shown here is derived from an EMBL/GenBank/DDBJ whole genome shotgun (WGS) entry which is preliminary data.</text>
</comment>
<dbReference type="EMBL" id="JBHSMI010000025">
    <property type="protein sequence ID" value="MFC5404158.1"/>
    <property type="molecule type" value="Genomic_DNA"/>
</dbReference>
<sequence length="94" mass="10493">MATRARPINVPFFAMAHAEAYEHNERPAASAPWGVRFLLHILAISSAQDDYKKNEKHESDCSGSQTATTVNAADAFTSNRISQVYHHRACNFDE</sequence>